<evidence type="ECO:0000313" key="3">
    <source>
        <dbReference type="Proteomes" id="UP001597079"/>
    </source>
</evidence>
<protein>
    <submittedName>
        <fullName evidence="2">Sugar phosphate isomerase/epimerase family protein</fullName>
    </submittedName>
</protein>
<dbReference type="EMBL" id="JBHUCX010000089">
    <property type="protein sequence ID" value="MFD1677225.1"/>
    <property type="molecule type" value="Genomic_DNA"/>
</dbReference>
<keyword evidence="2" id="KW-0413">Isomerase</keyword>
<dbReference type="Pfam" id="PF01261">
    <property type="entry name" value="AP_endonuc_2"/>
    <property type="match status" value="1"/>
</dbReference>
<organism evidence="2 3">
    <name type="scientific">Alicyclobacillus fodiniaquatilis</name>
    <dbReference type="NCBI Taxonomy" id="1661150"/>
    <lineage>
        <taxon>Bacteria</taxon>
        <taxon>Bacillati</taxon>
        <taxon>Bacillota</taxon>
        <taxon>Bacilli</taxon>
        <taxon>Bacillales</taxon>
        <taxon>Alicyclobacillaceae</taxon>
        <taxon>Alicyclobacillus</taxon>
    </lineage>
</organism>
<feature type="domain" description="Xylose isomerase-like TIM barrel" evidence="1">
    <location>
        <begin position="20"/>
        <end position="280"/>
    </location>
</feature>
<keyword evidence="3" id="KW-1185">Reference proteome</keyword>
<comment type="caution">
    <text evidence="2">The sequence shown here is derived from an EMBL/GenBank/DDBJ whole genome shotgun (WGS) entry which is preliminary data.</text>
</comment>
<sequence>MDVGLYHSCLMDWDLNQTFQWMSDHNLRDAELYGGPRYPYIDWKAVADGNVETILAAAEKHHIQIHDIMYGALNFLHPDAANREQAASELKTLIRAAKQLGATSVSTFTGRDPSKSFDENLALLTDIFPPFIEYAEQHGVKLLLENCPMYHEWPPRFNIATSPAIWERIFDKLNSPYFGLNLDPSHLVWQGIDYIDAVYTFKDKIHLAQAKDSEVLPSVQRTHGLLDGEFWRHRIAGQGDVNWRGFITALVDVGYKGPLLIEQEDPFFSSSTDAVQTGLELTLAYLAPLVAMRPPSGDYSELKEQKTVRQSY</sequence>
<gene>
    <name evidence="2" type="ORF">ACFSB2_21360</name>
</gene>
<dbReference type="Gene3D" id="3.20.20.150">
    <property type="entry name" value="Divalent-metal-dependent TIM barrel enzymes"/>
    <property type="match status" value="1"/>
</dbReference>
<evidence type="ECO:0000313" key="2">
    <source>
        <dbReference type="EMBL" id="MFD1677225.1"/>
    </source>
</evidence>
<dbReference type="InterPro" id="IPR036237">
    <property type="entry name" value="Xyl_isomerase-like_sf"/>
</dbReference>
<dbReference type="RefSeq" id="WP_377945139.1">
    <property type="nucleotide sequence ID" value="NZ_JBHUCX010000089.1"/>
</dbReference>
<dbReference type="InterPro" id="IPR013022">
    <property type="entry name" value="Xyl_isomerase-like_TIM-brl"/>
</dbReference>
<dbReference type="Proteomes" id="UP001597079">
    <property type="component" value="Unassembled WGS sequence"/>
</dbReference>
<reference evidence="3" key="1">
    <citation type="journal article" date="2019" name="Int. J. Syst. Evol. Microbiol.">
        <title>The Global Catalogue of Microorganisms (GCM) 10K type strain sequencing project: providing services to taxonomists for standard genome sequencing and annotation.</title>
        <authorList>
            <consortium name="The Broad Institute Genomics Platform"/>
            <consortium name="The Broad Institute Genome Sequencing Center for Infectious Disease"/>
            <person name="Wu L."/>
            <person name="Ma J."/>
        </authorList>
    </citation>
    <scope>NUCLEOTIDE SEQUENCE [LARGE SCALE GENOMIC DNA]</scope>
    <source>
        <strain evidence="3">CGMCC 1.12286</strain>
    </source>
</reference>
<name>A0ABW4JNU0_9BACL</name>
<dbReference type="SUPFAM" id="SSF51658">
    <property type="entry name" value="Xylose isomerase-like"/>
    <property type="match status" value="1"/>
</dbReference>
<dbReference type="PANTHER" id="PTHR12110">
    <property type="entry name" value="HYDROXYPYRUVATE ISOMERASE"/>
    <property type="match status" value="1"/>
</dbReference>
<proteinExistence type="predicted"/>
<dbReference type="PANTHER" id="PTHR12110:SF21">
    <property type="entry name" value="XYLOSE ISOMERASE-LIKE TIM BARREL DOMAIN-CONTAINING PROTEIN"/>
    <property type="match status" value="1"/>
</dbReference>
<accession>A0ABW4JNU0</accession>
<dbReference type="GO" id="GO:0016853">
    <property type="term" value="F:isomerase activity"/>
    <property type="evidence" value="ECO:0007669"/>
    <property type="project" value="UniProtKB-KW"/>
</dbReference>
<evidence type="ECO:0000259" key="1">
    <source>
        <dbReference type="Pfam" id="PF01261"/>
    </source>
</evidence>
<dbReference type="InterPro" id="IPR050312">
    <property type="entry name" value="IolE/XylAMocC-like"/>
</dbReference>